<dbReference type="Proteomes" id="UP000613580">
    <property type="component" value="Unassembled WGS sequence"/>
</dbReference>
<evidence type="ECO:0000313" key="2">
    <source>
        <dbReference type="EMBL" id="KAF7295734.1"/>
    </source>
</evidence>
<keyword evidence="2" id="KW-0648">Protein biosynthesis</keyword>
<reference evidence="2" key="1">
    <citation type="submission" date="2020-05" db="EMBL/GenBank/DDBJ databases">
        <title>Mycena genomes resolve the evolution of fungal bioluminescence.</title>
        <authorList>
            <person name="Tsai I.J."/>
        </authorList>
    </citation>
    <scope>NUCLEOTIDE SEQUENCE</scope>
    <source>
        <strain evidence="2">110903Hualien_Pintung</strain>
    </source>
</reference>
<keyword evidence="3" id="KW-1185">Reference proteome</keyword>
<sequence>MFISGQNDDFDPITDRPSVGLLSEEPGAETGQSYYDYLLSIRKELPPTTWKNLLEPRRAECLHSVRCPRRDGPRVPCCPAPLGDVLVLRLLLLRYWSCGSSPSLPPVSSKALLTGGLVAIVRAHHRYTDAKLDPYNAKEGFPIGTADLSDSRKNSIVQSQHKYYVVFLPLAVFAVVPQDKVIGRGFREGNRGLLQPNKRTSAIPLRPRLVKIKGSSSTGCSPTSSTRYHGNLRSVSLDLAIANEELEALQLTRTDVEKWSKRSQTRTKNLGNAYEYSIAYVRSLTPGSSSANTAAVELISMALRLPLVFDFDPLFKVEAVGLGARATDMHTFNEWKASHPDAIAKHLPYPAPPELDAAQLLTLGFQNIGQDLAYAKIAEALQARSTEVGKWVIDGTHPHRPASGKLSQTSQTLHITRAKARSFECEQWETLERGLFAWKTGIAGVPDVVALARKQAAAPMLQNGTRR</sequence>
<accession>A0A8H6W1A7</accession>
<protein>
    <submittedName>
        <fullName evidence="2">Eukaryotic translation initiation factor 3 subunit M</fullName>
    </submittedName>
</protein>
<feature type="region of interest" description="Disordered" evidence="1">
    <location>
        <begin position="1"/>
        <end position="25"/>
    </location>
</feature>
<dbReference type="GO" id="GO:0005852">
    <property type="term" value="C:eukaryotic translation initiation factor 3 complex"/>
    <property type="evidence" value="ECO:0007669"/>
    <property type="project" value="TreeGrafter"/>
</dbReference>
<dbReference type="GO" id="GO:0003743">
    <property type="term" value="F:translation initiation factor activity"/>
    <property type="evidence" value="ECO:0007669"/>
    <property type="project" value="UniProtKB-KW"/>
</dbReference>
<proteinExistence type="predicted"/>
<organism evidence="2 3">
    <name type="scientific">Mycena chlorophos</name>
    <name type="common">Agaric fungus</name>
    <name type="synonym">Agaricus chlorophos</name>
    <dbReference type="NCBI Taxonomy" id="658473"/>
    <lineage>
        <taxon>Eukaryota</taxon>
        <taxon>Fungi</taxon>
        <taxon>Dikarya</taxon>
        <taxon>Basidiomycota</taxon>
        <taxon>Agaricomycotina</taxon>
        <taxon>Agaricomycetes</taxon>
        <taxon>Agaricomycetidae</taxon>
        <taxon>Agaricales</taxon>
        <taxon>Marasmiineae</taxon>
        <taxon>Mycenaceae</taxon>
        <taxon>Mycena</taxon>
    </lineage>
</organism>
<dbReference type="EMBL" id="JACAZE010000018">
    <property type="protein sequence ID" value="KAF7295734.1"/>
    <property type="molecule type" value="Genomic_DNA"/>
</dbReference>
<dbReference type="GO" id="GO:0002183">
    <property type="term" value="P:cytoplasmic translational initiation"/>
    <property type="evidence" value="ECO:0007669"/>
    <property type="project" value="TreeGrafter"/>
</dbReference>
<dbReference type="OrthoDB" id="10267031at2759"/>
<evidence type="ECO:0000256" key="1">
    <source>
        <dbReference type="SAM" id="MobiDB-lite"/>
    </source>
</evidence>
<dbReference type="AlphaFoldDB" id="A0A8H6W1A7"/>
<dbReference type="PANTHER" id="PTHR15350:SF2">
    <property type="entry name" value="EUKARYOTIC TRANSLATION INITIATION FACTOR 3 SUBUNIT M"/>
    <property type="match status" value="1"/>
</dbReference>
<comment type="caution">
    <text evidence="2">The sequence shown here is derived from an EMBL/GenBank/DDBJ whole genome shotgun (WGS) entry which is preliminary data.</text>
</comment>
<evidence type="ECO:0000313" key="3">
    <source>
        <dbReference type="Proteomes" id="UP000613580"/>
    </source>
</evidence>
<dbReference type="InterPro" id="IPR045237">
    <property type="entry name" value="COPS7/eIF3m"/>
</dbReference>
<dbReference type="PANTHER" id="PTHR15350">
    <property type="entry name" value="COP9 SIGNALOSOME COMPLEX SUBUNIT 7/DENDRITIC CELL PROTEIN GA17"/>
    <property type="match status" value="1"/>
</dbReference>
<name>A0A8H6W1A7_MYCCL</name>
<gene>
    <name evidence="2" type="ORF">HMN09_01115400</name>
</gene>
<keyword evidence="2" id="KW-0396">Initiation factor</keyword>